<dbReference type="RefSeq" id="WP_231443550.1">
    <property type="nucleotide sequence ID" value="NZ_JAJOMB010000009.1"/>
</dbReference>
<evidence type="ECO:0000313" key="3">
    <source>
        <dbReference type="Proteomes" id="UP001138997"/>
    </source>
</evidence>
<dbReference type="AlphaFoldDB" id="A0A9X1NGI3"/>
<evidence type="ECO:0000256" key="1">
    <source>
        <dbReference type="SAM" id="Phobius"/>
    </source>
</evidence>
<comment type="caution">
    <text evidence="2">The sequence shown here is derived from an EMBL/GenBank/DDBJ whole genome shotgun (WGS) entry which is preliminary data.</text>
</comment>
<sequence>MPDSQTLFIAAGATGFLILLLSVLLGEFGGGDGELGHEAAAPGPEIDGPGIDGAGPEIDGPAGVPGEIASGFDAGNDIPEGSAEIDAPHWFSIRMLSVSLVGFGAAGFIASYSGVYPIFAWPIAAAGFLAVGAGANRWILKPLARQQYNSLSSRWGWVGRTGVVTLDILPHGTGQVTFHDRAGGRITQTATSDLGEGIPKGSPVTITDLKKDGVVVHRSSFSD</sequence>
<keyword evidence="1" id="KW-0472">Membrane</keyword>
<reference evidence="2" key="1">
    <citation type="submission" date="2021-11" db="EMBL/GenBank/DDBJ databases">
        <title>Streptomyces corallinus and Kineosporia corallina sp. nov., two new coral-derived marine actinobacteria.</title>
        <authorList>
            <person name="Buangrab K."/>
            <person name="Sutthacheep M."/>
            <person name="Yeemin T."/>
            <person name="Harunari E."/>
            <person name="Igarashi Y."/>
            <person name="Sripreechasak P."/>
            <person name="Kanchanasin P."/>
            <person name="Tanasupawat S."/>
            <person name="Phongsopitanun W."/>
        </authorList>
    </citation>
    <scope>NUCLEOTIDE SEQUENCE</scope>
    <source>
        <strain evidence="2">JCM 31032</strain>
    </source>
</reference>
<dbReference type="InterPro" id="IPR012340">
    <property type="entry name" value="NA-bd_OB-fold"/>
</dbReference>
<dbReference type="Proteomes" id="UP001138997">
    <property type="component" value="Unassembled WGS sequence"/>
</dbReference>
<name>A0A9X1NGI3_9ACTN</name>
<evidence type="ECO:0000313" key="2">
    <source>
        <dbReference type="EMBL" id="MCD5312876.1"/>
    </source>
</evidence>
<dbReference type="Gene3D" id="2.40.50.140">
    <property type="entry name" value="Nucleic acid-binding proteins"/>
    <property type="match status" value="1"/>
</dbReference>
<keyword evidence="1" id="KW-1133">Transmembrane helix</keyword>
<proteinExistence type="predicted"/>
<protein>
    <submittedName>
        <fullName evidence="2">NfeD family protein</fullName>
    </submittedName>
</protein>
<organism evidence="2 3">
    <name type="scientific">Kineosporia babensis</name>
    <dbReference type="NCBI Taxonomy" id="499548"/>
    <lineage>
        <taxon>Bacteria</taxon>
        <taxon>Bacillati</taxon>
        <taxon>Actinomycetota</taxon>
        <taxon>Actinomycetes</taxon>
        <taxon>Kineosporiales</taxon>
        <taxon>Kineosporiaceae</taxon>
        <taxon>Kineosporia</taxon>
    </lineage>
</organism>
<dbReference type="EMBL" id="JAJOMB010000009">
    <property type="protein sequence ID" value="MCD5312876.1"/>
    <property type="molecule type" value="Genomic_DNA"/>
</dbReference>
<gene>
    <name evidence="2" type="ORF">LR394_18370</name>
</gene>
<feature type="transmembrane region" description="Helical" evidence="1">
    <location>
        <begin position="6"/>
        <end position="25"/>
    </location>
</feature>
<feature type="transmembrane region" description="Helical" evidence="1">
    <location>
        <begin position="118"/>
        <end position="140"/>
    </location>
</feature>
<accession>A0A9X1NGI3</accession>
<keyword evidence="3" id="KW-1185">Reference proteome</keyword>
<keyword evidence="1" id="KW-0812">Transmembrane</keyword>